<dbReference type="AlphaFoldDB" id="A0A0A8ZG66"/>
<reference evidence="2" key="1">
    <citation type="submission" date="2014-09" db="EMBL/GenBank/DDBJ databases">
        <authorList>
            <person name="Magalhaes I.L.F."/>
            <person name="Oliveira U."/>
            <person name="Santos F.R."/>
            <person name="Vidigal T.H.D.A."/>
            <person name="Brescovit A.D."/>
            <person name="Santos A.J."/>
        </authorList>
    </citation>
    <scope>NUCLEOTIDE SEQUENCE</scope>
    <source>
        <tissue evidence="2">Shoot tissue taken approximately 20 cm above the soil surface</tissue>
    </source>
</reference>
<accession>A0A0A8ZG66</accession>
<dbReference type="EMBL" id="GBRH01260089">
    <property type="protein sequence ID" value="JAD37806.1"/>
    <property type="molecule type" value="Transcribed_RNA"/>
</dbReference>
<name>A0A0A8ZG66_ARUDO</name>
<sequence>MRSRHKLLAELPKMVARQVKTTVRTKAHKTAISGGGTATSKTK</sequence>
<evidence type="ECO:0000313" key="2">
    <source>
        <dbReference type="EMBL" id="JAD37806.1"/>
    </source>
</evidence>
<evidence type="ECO:0000256" key="1">
    <source>
        <dbReference type="SAM" id="MobiDB-lite"/>
    </source>
</evidence>
<proteinExistence type="predicted"/>
<feature type="region of interest" description="Disordered" evidence="1">
    <location>
        <begin position="21"/>
        <end position="43"/>
    </location>
</feature>
<protein>
    <submittedName>
        <fullName evidence="2">Uncharacterized protein</fullName>
    </submittedName>
</protein>
<reference evidence="2" key="2">
    <citation type="journal article" date="2015" name="Data Brief">
        <title>Shoot transcriptome of the giant reed, Arundo donax.</title>
        <authorList>
            <person name="Barrero R.A."/>
            <person name="Guerrero F.D."/>
            <person name="Moolhuijzen P."/>
            <person name="Goolsby J.A."/>
            <person name="Tidwell J."/>
            <person name="Bellgard S.E."/>
            <person name="Bellgard M.I."/>
        </authorList>
    </citation>
    <scope>NUCLEOTIDE SEQUENCE</scope>
    <source>
        <tissue evidence="2">Shoot tissue taken approximately 20 cm above the soil surface</tissue>
    </source>
</reference>
<organism evidence="2">
    <name type="scientific">Arundo donax</name>
    <name type="common">Giant reed</name>
    <name type="synonym">Donax arundinaceus</name>
    <dbReference type="NCBI Taxonomy" id="35708"/>
    <lineage>
        <taxon>Eukaryota</taxon>
        <taxon>Viridiplantae</taxon>
        <taxon>Streptophyta</taxon>
        <taxon>Embryophyta</taxon>
        <taxon>Tracheophyta</taxon>
        <taxon>Spermatophyta</taxon>
        <taxon>Magnoliopsida</taxon>
        <taxon>Liliopsida</taxon>
        <taxon>Poales</taxon>
        <taxon>Poaceae</taxon>
        <taxon>PACMAD clade</taxon>
        <taxon>Arundinoideae</taxon>
        <taxon>Arundineae</taxon>
        <taxon>Arundo</taxon>
    </lineage>
</organism>